<protein>
    <submittedName>
        <fullName evidence="1">Uncharacterized protein</fullName>
    </submittedName>
</protein>
<organism evidence="1 2">
    <name type="scientific">Salipiger aestuarii</name>
    <dbReference type="NCBI Taxonomy" id="568098"/>
    <lineage>
        <taxon>Bacteria</taxon>
        <taxon>Pseudomonadati</taxon>
        <taxon>Pseudomonadota</taxon>
        <taxon>Alphaproteobacteria</taxon>
        <taxon>Rhodobacterales</taxon>
        <taxon>Roseobacteraceae</taxon>
        <taxon>Salipiger</taxon>
    </lineage>
</organism>
<evidence type="ECO:0000313" key="1">
    <source>
        <dbReference type="EMBL" id="RAK14870.1"/>
    </source>
</evidence>
<comment type="caution">
    <text evidence="1">The sequence shown here is derived from an EMBL/GenBank/DDBJ whole genome shotgun (WGS) entry which is preliminary data.</text>
</comment>
<proteinExistence type="predicted"/>
<keyword evidence="2" id="KW-1185">Reference proteome</keyword>
<dbReference type="EMBL" id="QLMG01000027">
    <property type="protein sequence ID" value="RAK14870.1"/>
    <property type="molecule type" value="Genomic_DNA"/>
</dbReference>
<feature type="non-terminal residue" evidence="1">
    <location>
        <position position="1"/>
    </location>
</feature>
<reference evidence="1 2" key="1">
    <citation type="submission" date="2018-06" db="EMBL/GenBank/DDBJ databases">
        <title>Genomic Encyclopedia of Archaeal and Bacterial Type Strains, Phase II (KMG-II): from individual species to whole genera.</title>
        <authorList>
            <person name="Goeker M."/>
        </authorList>
    </citation>
    <scope>NUCLEOTIDE SEQUENCE [LARGE SCALE GENOMIC DNA]</scope>
    <source>
        <strain evidence="1 2">DSM 22011</strain>
    </source>
</reference>
<dbReference type="AlphaFoldDB" id="A0A327Y1B0"/>
<sequence length="96" mass="10923">KPPQTDGMIPFYGLKPNYCGARERFSGRIEEGLQSHPLRSGKELETTLLRYAWASYQQLPQSALSSKTPLQAMKDWHELKPELINKQPYCLPGCDS</sequence>
<evidence type="ECO:0000313" key="2">
    <source>
        <dbReference type="Proteomes" id="UP000249165"/>
    </source>
</evidence>
<dbReference type="Proteomes" id="UP000249165">
    <property type="component" value="Unassembled WGS sequence"/>
</dbReference>
<gene>
    <name evidence="1" type="ORF">ATI53_10271</name>
</gene>
<accession>A0A327Y1B0</accession>
<name>A0A327Y1B0_9RHOB</name>